<sequence length="118" mass="12520">GIVGSGLMVTMTSWCVHIRGPLFVSVFTPLSVVAVAVAASLILDEKLHLGSVLGATLIVCGLYAVLWGKGKEMKKQSQLVPAANTSKESESIEISITSPNEEIKELNDSRKGDQVLPN</sequence>
<keyword evidence="4 6" id="KW-0472">Membrane</keyword>
<keyword evidence="2 6" id="KW-0812">Transmembrane</keyword>
<proteinExistence type="predicted"/>
<organism evidence="7 8">
    <name type="scientific">Citrus sinensis</name>
    <name type="common">Sweet orange</name>
    <name type="synonym">Citrus aurantium var. sinensis</name>
    <dbReference type="NCBI Taxonomy" id="2711"/>
    <lineage>
        <taxon>Eukaryota</taxon>
        <taxon>Viridiplantae</taxon>
        <taxon>Streptophyta</taxon>
        <taxon>Embryophyta</taxon>
        <taxon>Tracheophyta</taxon>
        <taxon>Spermatophyta</taxon>
        <taxon>Magnoliopsida</taxon>
        <taxon>eudicotyledons</taxon>
        <taxon>Gunneridae</taxon>
        <taxon>Pentapetalae</taxon>
        <taxon>rosids</taxon>
        <taxon>malvids</taxon>
        <taxon>Sapindales</taxon>
        <taxon>Rutaceae</taxon>
        <taxon>Aurantioideae</taxon>
        <taxon>Citrus</taxon>
    </lineage>
</organism>
<evidence type="ECO:0000256" key="3">
    <source>
        <dbReference type="ARBA" id="ARBA00022989"/>
    </source>
</evidence>
<protein>
    <recommendedName>
        <fullName evidence="9">WAT1-related protein</fullName>
    </recommendedName>
</protein>
<dbReference type="STRING" id="2711.A0A067DRI3"/>
<dbReference type="PANTHER" id="PTHR31218">
    <property type="entry name" value="WAT1-RELATED PROTEIN"/>
    <property type="match status" value="1"/>
</dbReference>
<evidence type="ECO:0000256" key="6">
    <source>
        <dbReference type="SAM" id="Phobius"/>
    </source>
</evidence>
<evidence type="ECO:0000256" key="4">
    <source>
        <dbReference type="ARBA" id="ARBA00023136"/>
    </source>
</evidence>
<feature type="transmembrane region" description="Helical" evidence="6">
    <location>
        <begin position="21"/>
        <end position="43"/>
    </location>
</feature>
<gene>
    <name evidence="7" type="ORF">CISIN_1g037109mg</name>
</gene>
<reference evidence="7 8" key="1">
    <citation type="submission" date="2014-04" db="EMBL/GenBank/DDBJ databases">
        <authorList>
            <consortium name="International Citrus Genome Consortium"/>
            <person name="Gmitter F."/>
            <person name="Chen C."/>
            <person name="Farmerie W."/>
            <person name="Harkins T."/>
            <person name="Desany B."/>
            <person name="Mohiuddin M."/>
            <person name="Kodira C."/>
            <person name="Borodovsky M."/>
            <person name="Lomsadze A."/>
            <person name="Burns P."/>
            <person name="Jenkins J."/>
            <person name="Prochnik S."/>
            <person name="Shu S."/>
            <person name="Chapman J."/>
            <person name="Pitluck S."/>
            <person name="Schmutz J."/>
            <person name="Rokhsar D."/>
        </authorList>
    </citation>
    <scope>NUCLEOTIDE SEQUENCE</scope>
</reference>
<evidence type="ECO:0000313" key="7">
    <source>
        <dbReference type="EMBL" id="KDO45458.1"/>
    </source>
</evidence>
<evidence type="ECO:0000313" key="8">
    <source>
        <dbReference type="Proteomes" id="UP000027120"/>
    </source>
</evidence>
<feature type="compositionally biased region" description="Basic and acidic residues" evidence="5">
    <location>
        <begin position="101"/>
        <end position="118"/>
    </location>
</feature>
<feature type="non-terminal residue" evidence="7">
    <location>
        <position position="1"/>
    </location>
</feature>
<dbReference type="InterPro" id="IPR030184">
    <property type="entry name" value="WAT1-related"/>
</dbReference>
<dbReference type="Proteomes" id="UP000027120">
    <property type="component" value="Unassembled WGS sequence"/>
</dbReference>
<feature type="region of interest" description="Disordered" evidence="5">
    <location>
        <begin position="99"/>
        <end position="118"/>
    </location>
</feature>
<evidence type="ECO:0008006" key="9">
    <source>
        <dbReference type="Google" id="ProtNLM"/>
    </source>
</evidence>
<name>A0A067DRI3_CITSI</name>
<keyword evidence="3 6" id="KW-1133">Transmembrane helix</keyword>
<keyword evidence="8" id="KW-1185">Reference proteome</keyword>
<dbReference type="AlphaFoldDB" id="A0A067DRI3"/>
<dbReference type="GO" id="GO:0016020">
    <property type="term" value="C:membrane"/>
    <property type="evidence" value="ECO:0007669"/>
    <property type="project" value="InterPro"/>
</dbReference>
<evidence type="ECO:0000256" key="1">
    <source>
        <dbReference type="ARBA" id="ARBA00004141"/>
    </source>
</evidence>
<comment type="subcellular location">
    <subcellularLocation>
        <location evidence="1">Membrane</location>
        <topology evidence="1">Multi-pass membrane protein</topology>
    </subcellularLocation>
</comment>
<dbReference type="EMBL" id="KK785253">
    <property type="protein sequence ID" value="KDO45458.1"/>
    <property type="molecule type" value="Genomic_DNA"/>
</dbReference>
<dbReference type="GO" id="GO:0022857">
    <property type="term" value="F:transmembrane transporter activity"/>
    <property type="evidence" value="ECO:0007669"/>
    <property type="project" value="InterPro"/>
</dbReference>
<evidence type="ECO:0000256" key="2">
    <source>
        <dbReference type="ARBA" id="ARBA00022692"/>
    </source>
</evidence>
<dbReference type="InterPro" id="IPR037185">
    <property type="entry name" value="EmrE-like"/>
</dbReference>
<dbReference type="SUPFAM" id="SSF103481">
    <property type="entry name" value="Multidrug resistance efflux transporter EmrE"/>
    <property type="match status" value="1"/>
</dbReference>
<feature type="transmembrane region" description="Helical" evidence="6">
    <location>
        <begin position="49"/>
        <end position="68"/>
    </location>
</feature>
<accession>A0A067DRI3</accession>
<evidence type="ECO:0000256" key="5">
    <source>
        <dbReference type="SAM" id="MobiDB-lite"/>
    </source>
</evidence>